<evidence type="ECO:0000259" key="6">
    <source>
        <dbReference type="PROSITE" id="PS50089"/>
    </source>
</evidence>
<keyword evidence="2 4" id="KW-0863">Zinc-finger</keyword>
<dbReference type="PANTHER" id="PTHR23041">
    <property type="entry name" value="RING FINGER DOMAIN-CONTAINING"/>
    <property type="match status" value="1"/>
</dbReference>
<keyword evidence="1" id="KW-0479">Metal-binding</keyword>
<dbReference type="AlphaFoldDB" id="A0A5C2RTM2"/>
<evidence type="ECO:0000256" key="3">
    <source>
        <dbReference type="ARBA" id="ARBA00022833"/>
    </source>
</evidence>
<feature type="region of interest" description="Disordered" evidence="5">
    <location>
        <begin position="242"/>
        <end position="275"/>
    </location>
</feature>
<feature type="compositionally biased region" description="Low complexity" evidence="5">
    <location>
        <begin position="14"/>
        <end position="25"/>
    </location>
</feature>
<dbReference type="Proteomes" id="UP000313359">
    <property type="component" value="Unassembled WGS sequence"/>
</dbReference>
<protein>
    <recommendedName>
        <fullName evidence="6">RING-type domain-containing protein</fullName>
    </recommendedName>
</protein>
<dbReference type="OrthoDB" id="6270329at2759"/>
<feature type="compositionally biased region" description="Basic and acidic residues" evidence="5">
    <location>
        <begin position="184"/>
        <end position="194"/>
    </location>
</feature>
<keyword evidence="3" id="KW-0862">Zinc</keyword>
<feature type="domain" description="RING-type" evidence="6">
    <location>
        <begin position="290"/>
        <end position="343"/>
    </location>
</feature>
<evidence type="ECO:0000256" key="4">
    <source>
        <dbReference type="PROSITE-ProRule" id="PRU00175"/>
    </source>
</evidence>
<dbReference type="InterPro" id="IPR018957">
    <property type="entry name" value="Znf_C3HC4_RING-type"/>
</dbReference>
<dbReference type="EMBL" id="ML122299">
    <property type="protein sequence ID" value="RPD55013.1"/>
    <property type="molecule type" value="Genomic_DNA"/>
</dbReference>
<feature type="region of interest" description="Disordered" evidence="5">
    <location>
        <begin position="1"/>
        <end position="208"/>
    </location>
</feature>
<feature type="compositionally biased region" description="Low complexity" evidence="5">
    <location>
        <begin position="129"/>
        <end position="142"/>
    </location>
</feature>
<dbReference type="STRING" id="1328759.A0A5C2RTM2"/>
<evidence type="ECO:0000256" key="1">
    <source>
        <dbReference type="ARBA" id="ARBA00022723"/>
    </source>
</evidence>
<dbReference type="InterPro" id="IPR017907">
    <property type="entry name" value="Znf_RING_CS"/>
</dbReference>
<organism evidence="7 8">
    <name type="scientific">Lentinus tigrinus ALCF2SS1-6</name>
    <dbReference type="NCBI Taxonomy" id="1328759"/>
    <lineage>
        <taxon>Eukaryota</taxon>
        <taxon>Fungi</taxon>
        <taxon>Dikarya</taxon>
        <taxon>Basidiomycota</taxon>
        <taxon>Agaricomycotina</taxon>
        <taxon>Agaricomycetes</taxon>
        <taxon>Polyporales</taxon>
        <taxon>Polyporaceae</taxon>
        <taxon>Lentinus</taxon>
    </lineage>
</organism>
<feature type="compositionally biased region" description="Basic and acidic residues" evidence="5">
    <location>
        <begin position="55"/>
        <end position="66"/>
    </location>
</feature>
<dbReference type="SMART" id="SM00184">
    <property type="entry name" value="RING"/>
    <property type="match status" value="1"/>
</dbReference>
<dbReference type="SUPFAM" id="SSF57850">
    <property type="entry name" value="RING/U-box"/>
    <property type="match status" value="1"/>
</dbReference>
<sequence>MSQAGTNAPAMAHTPSSSLTAPTTLRRSRRQRDKSSKALHALPTSRPHTQSSRNVSEHSDHSDKHGSASLTESSTRSRQSGVAREESGGGASASCKRERSKSPVAGEIGRSKRRRDRNACVAHTRGSNALATTSTSAERSAAPLGGPESYTIPPPTESERGTGSSTRATLHPHTPNTSSYNPTERTRRIADERLPGSSATSHTADEACHDVDTEFAPDEVYATSSFPSSPALPLKDLASAAGCGRASSSPSSHGDDILPRLSPGSSPKGLEPVFDNVPIQEGEPLAAYNCPVCFSPPSYATITPCGHVLCGDCLFTAVKTTMKRGAYTLPPGERMMPACPVCRAPIPGWDGKGGGVIGLRPRAVFSL</sequence>
<evidence type="ECO:0000313" key="8">
    <source>
        <dbReference type="Proteomes" id="UP000313359"/>
    </source>
</evidence>
<reference evidence="7" key="1">
    <citation type="journal article" date="2018" name="Genome Biol. Evol.">
        <title>Genomics and development of Lentinus tigrinus, a white-rot wood-decaying mushroom with dimorphic fruiting bodies.</title>
        <authorList>
            <person name="Wu B."/>
            <person name="Xu Z."/>
            <person name="Knudson A."/>
            <person name="Carlson A."/>
            <person name="Chen N."/>
            <person name="Kovaka S."/>
            <person name="LaButti K."/>
            <person name="Lipzen A."/>
            <person name="Pennachio C."/>
            <person name="Riley R."/>
            <person name="Schakwitz W."/>
            <person name="Umezawa K."/>
            <person name="Ohm R.A."/>
            <person name="Grigoriev I.V."/>
            <person name="Nagy L.G."/>
            <person name="Gibbons J."/>
            <person name="Hibbett D."/>
        </authorList>
    </citation>
    <scope>NUCLEOTIDE SEQUENCE [LARGE SCALE GENOMIC DNA]</scope>
    <source>
        <strain evidence="7">ALCF2SS1-6</strain>
    </source>
</reference>
<evidence type="ECO:0000256" key="2">
    <source>
        <dbReference type="ARBA" id="ARBA00022771"/>
    </source>
</evidence>
<dbReference type="GO" id="GO:0008270">
    <property type="term" value="F:zinc ion binding"/>
    <property type="evidence" value="ECO:0007669"/>
    <property type="project" value="UniProtKB-KW"/>
</dbReference>
<dbReference type="Gene3D" id="3.30.40.10">
    <property type="entry name" value="Zinc/RING finger domain, C3HC4 (zinc finger)"/>
    <property type="match status" value="1"/>
</dbReference>
<dbReference type="GO" id="GO:0016567">
    <property type="term" value="P:protein ubiquitination"/>
    <property type="evidence" value="ECO:0007669"/>
    <property type="project" value="UniProtKB-UniPathway"/>
</dbReference>
<proteinExistence type="predicted"/>
<gene>
    <name evidence="7" type="ORF">L227DRAFT_555440</name>
</gene>
<feature type="compositionally biased region" description="Low complexity" evidence="5">
    <location>
        <begin position="242"/>
        <end position="252"/>
    </location>
</feature>
<evidence type="ECO:0000256" key="5">
    <source>
        <dbReference type="SAM" id="MobiDB-lite"/>
    </source>
</evidence>
<dbReference type="InterPro" id="IPR013083">
    <property type="entry name" value="Znf_RING/FYVE/PHD"/>
</dbReference>
<accession>A0A5C2RTM2</accession>
<feature type="compositionally biased region" description="Polar residues" evidence="5">
    <location>
        <begin position="161"/>
        <end position="183"/>
    </location>
</feature>
<dbReference type="Pfam" id="PF00097">
    <property type="entry name" value="zf-C3HC4"/>
    <property type="match status" value="1"/>
</dbReference>
<feature type="compositionally biased region" description="Polar residues" evidence="5">
    <location>
        <begin position="68"/>
        <end position="80"/>
    </location>
</feature>
<dbReference type="PROSITE" id="PS00518">
    <property type="entry name" value="ZF_RING_1"/>
    <property type="match status" value="1"/>
</dbReference>
<keyword evidence="8" id="KW-1185">Reference proteome</keyword>
<evidence type="ECO:0000313" key="7">
    <source>
        <dbReference type="EMBL" id="RPD55013.1"/>
    </source>
</evidence>
<dbReference type="InterPro" id="IPR001841">
    <property type="entry name" value="Znf_RING"/>
</dbReference>
<dbReference type="InterPro" id="IPR047134">
    <property type="entry name" value="RNF4"/>
</dbReference>
<dbReference type="UniPathway" id="UPA00143"/>
<dbReference type="PROSITE" id="PS50089">
    <property type="entry name" value="ZF_RING_2"/>
    <property type="match status" value="1"/>
</dbReference>
<dbReference type="PANTHER" id="PTHR23041:SF78">
    <property type="entry name" value="E3 UBIQUITIN-PROTEIN LIGASE RNF4"/>
    <property type="match status" value="1"/>
</dbReference>
<name>A0A5C2RTM2_9APHY</name>